<dbReference type="PANTHER" id="PTHR11614">
    <property type="entry name" value="PHOSPHOLIPASE-RELATED"/>
    <property type="match status" value="1"/>
</dbReference>
<reference evidence="2 3" key="1">
    <citation type="submission" date="2014-09" db="EMBL/GenBank/DDBJ databases">
        <authorList>
            <person name="Urmite Genomes Urmite Genomes"/>
        </authorList>
    </citation>
    <scope>NUCLEOTIDE SEQUENCE [LARGE SCALE GENOMIC DNA]</scope>
    <source>
        <strain evidence="2 3">ES2</strain>
    </source>
</reference>
<proteinExistence type="predicted"/>
<keyword evidence="3" id="KW-1185">Reference proteome</keyword>
<feature type="domain" description="Serine aminopeptidase S33" evidence="1">
    <location>
        <begin position="38"/>
        <end position="303"/>
    </location>
</feature>
<dbReference type="STRING" id="1499687.BN1080_01445"/>
<dbReference type="SUPFAM" id="SSF53474">
    <property type="entry name" value="alpha/beta-Hydrolases"/>
    <property type="match status" value="1"/>
</dbReference>
<evidence type="ECO:0000313" key="2">
    <source>
        <dbReference type="EMBL" id="CEG22516.1"/>
    </source>
</evidence>
<dbReference type="Proteomes" id="UP000043699">
    <property type="component" value="Unassembled WGS sequence"/>
</dbReference>
<dbReference type="InterPro" id="IPR029058">
    <property type="entry name" value="AB_hydrolase_fold"/>
</dbReference>
<evidence type="ECO:0000259" key="1">
    <source>
        <dbReference type="Pfam" id="PF12146"/>
    </source>
</evidence>
<evidence type="ECO:0000313" key="3">
    <source>
        <dbReference type="Proteomes" id="UP000043699"/>
    </source>
</evidence>
<dbReference type="InterPro" id="IPR051044">
    <property type="entry name" value="MAG_DAG_Lipase"/>
</dbReference>
<protein>
    <submittedName>
        <fullName evidence="2">Phospholipase YtpA</fullName>
    </submittedName>
</protein>
<sequence>MNAVHLILGRGHALKITKNFIRASDRVEIYYEIYEPENPVAHVHIIHGMAEHFGRYEEFARFLANHGFVVSGHDQRGHGQTARRNGTQGFFADFDGFNRIVEDAGEVVKGVQSQIGELPFILFGHSMGSFVARRYIQLHSDEIAKAVISGTGGDPGVAGKAGLLYALAAAKFSGKEAVSPTLGKLTFGSFIKPFKDEGSLFAWLSRDKEAVEKYENDPMSGQPSTNQFYVDLFHGLSMIHKKAEIDKIRKDLPMLLISGAEDPVGDSGKGVFAAAKQYQEAGMTNVKLYLAEGGRHELLHETNKQQHFDTLVEWMGNND</sequence>
<accession>A0A098EMI6</accession>
<dbReference type="Pfam" id="PF12146">
    <property type="entry name" value="Hydrolase_4"/>
    <property type="match status" value="1"/>
</dbReference>
<gene>
    <name evidence="2" type="primary">ytpA_1</name>
    <name evidence="2" type="ORF">BN1080_01445</name>
</gene>
<dbReference type="AlphaFoldDB" id="A0A098EMI6"/>
<dbReference type="EMBL" id="CCXS01000001">
    <property type="protein sequence ID" value="CEG22516.1"/>
    <property type="molecule type" value="Genomic_DNA"/>
</dbReference>
<organism evidence="2 3">
    <name type="scientific">Planococcus massiliensis</name>
    <dbReference type="NCBI Taxonomy" id="1499687"/>
    <lineage>
        <taxon>Bacteria</taxon>
        <taxon>Bacillati</taxon>
        <taxon>Bacillota</taxon>
        <taxon>Bacilli</taxon>
        <taxon>Bacillales</taxon>
        <taxon>Caryophanaceae</taxon>
        <taxon>Planococcus</taxon>
    </lineage>
</organism>
<name>A0A098EMI6_9BACL</name>
<dbReference type="Gene3D" id="3.40.50.1820">
    <property type="entry name" value="alpha/beta hydrolase"/>
    <property type="match status" value="1"/>
</dbReference>
<dbReference type="InterPro" id="IPR022742">
    <property type="entry name" value="Hydrolase_4"/>
</dbReference>